<evidence type="ECO:0000259" key="1">
    <source>
        <dbReference type="Pfam" id="PF11799"/>
    </source>
</evidence>
<sequence>MSEMAEQVAIRLRRVKKKAKSVHIHISYSRIESKKSINASKKINPTQSTKQLTDHVLSLFRSKYDGGAVRSIAVRYDNLIDDNLTIYTLFDDIETIEKQRKIDKTLDTIRDKYGFLSVQNGSMLMEGSRVKERSKLVGGHAGGMDGII</sequence>
<name>C5NXP3_9BACL</name>
<dbReference type="AlphaFoldDB" id="C5NXP3"/>
<evidence type="ECO:0000313" key="3">
    <source>
        <dbReference type="Proteomes" id="UP000006004"/>
    </source>
</evidence>
<dbReference type="InterPro" id="IPR036775">
    <property type="entry name" value="DNA_pol_Y-fam_lit_finger_sf"/>
</dbReference>
<dbReference type="Proteomes" id="UP000006004">
    <property type="component" value="Unassembled WGS sequence"/>
</dbReference>
<dbReference type="eggNOG" id="COG0389">
    <property type="taxonomic scope" value="Bacteria"/>
</dbReference>
<reference evidence="2" key="1">
    <citation type="submission" date="2009-01" db="EMBL/GenBank/DDBJ databases">
        <authorList>
            <person name="Fulton L."/>
            <person name="Clifton S."/>
            <person name="Chinwalla A.T."/>
            <person name="Mitreva M."/>
            <person name="Sodergren E."/>
            <person name="Weinstock G."/>
            <person name="Clifton S."/>
            <person name="Dooling D.J."/>
            <person name="Fulton B."/>
            <person name="Minx P."/>
            <person name="Pepin K.H."/>
            <person name="Johnson M."/>
            <person name="Bhonagiri V."/>
            <person name="Nash W.E."/>
            <person name="Mardis E.R."/>
            <person name="Wilson R.K."/>
        </authorList>
    </citation>
    <scope>NUCLEOTIDE SEQUENCE [LARGE SCALE GENOMIC DNA]</scope>
    <source>
        <strain evidence="2">ATCC 10379</strain>
    </source>
</reference>
<dbReference type="GO" id="GO:0006281">
    <property type="term" value="P:DNA repair"/>
    <property type="evidence" value="ECO:0007669"/>
    <property type="project" value="InterPro"/>
</dbReference>
<organism evidence="2 3">
    <name type="scientific">Gemella haemolysans ATCC 10379</name>
    <dbReference type="NCBI Taxonomy" id="546270"/>
    <lineage>
        <taxon>Bacteria</taxon>
        <taxon>Bacillati</taxon>
        <taxon>Bacillota</taxon>
        <taxon>Bacilli</taxon>
        <taxon>Bacillales</taxon>
        <taxon>Gemellaceae</taxon>
        <taxon>Gemella</taxon>
    </lineage>
</organism>
<dbReference type="EMBL" id="ACDZ02000014">
    <property type="protein sequence ID" value="EER68123.1"/>
    <property type="molecule type" value="Genomic_DNA"/>
</dbReference>
<dbReference type="Gene3D" id="3.30.1490.100">
    <property type="entry name" value="DNA polymerase, Y-family, little finger domain"/>
    <property type="match status" value="1"/>
</dbReference>
<gene>
    <name evidence="2" type="ORF">GEMHA0001_0224</name>
</gene>
<accession>C5NXP3</accession>
<feature type="domain" description="DNA polymerase Y-family little finger" evidence="1">
    <location>
        <begin position="2"/>
        <end position="83"/>
    </location>
</feature>
<dbReference type="Pfam" id="PF11799">
    <property type="entry name" value="IMS_C"/>
    <property type="match status" value="1"/>
</dbReference>
<reference evidence="2" key="2">
    <citation type="submission" date="2009-06" db="EMBL/GenBank/DDBJ databases">
        <authorList>
            <person name="Sebastian Y."/>
            <person name="Madupu R."/>
            <person name="Durkin A.S."/>
            <person name="Torralba M."/>
            <person name="Methe B."/>
            <person name="Sutton G.G."/>
            <person name="Strausberg R.L."/>
            <person name="Nelson K.E."/>
        </authorList>
    </citation>
    <scope>NUCLEOTIDE SEQUENCE [LARGE SCALE GENOMIC DNA]</scope>
    <source>
        <strain evidence="2">ATCC 10379</strain>
    </source>
</reference>
<dbReference type="SUPFAM" id="SSF100879">
    <property type="entry name" value="Lesion bypass DNA polymerase (Y-family), little finger domain"/>
    <property type="match status" value="1"/>
</dbReference>
<keyword evidence="3" id="KW-1185">Reference proteome</keyword>
<comment type="caution">
    <text evidence="2">The sequence shown here is derived from an EMBL/GenBank/DDBJ whole genome shotgun (WGS) entry which is preliminary data.</text>
</comment>
<proteinExistence type="predicted"/>
<evidence type="ECO:0000313" key="2">
    <source>
        <dbReference type="EMBL" id="EER68123.1"/>
    </source>
</evidence>
<dbReference type="GO" id="GO:0003684">
    <property type="term" value="F:damaged DNA binding"/>
    <property type="evidence" value="ECO:0007669"/>
    <property type="project" value="InterPro"/>
</dbReference>
<protein>
    <recommendedName>
        <fullName evidence="1">DNA polymerase Y-family little finger domain-containing protein</fullName>
    </recommendedName>
</protein>
<dbReference type="InterPro" id="IPR017961">
    <property type="entry name" value="DNA_pol_Y-fam_little_finger"/>
</dbReference>